<dbReference type="AlphaFoldDB" id="A0A450VR00"/>
<organism evidence="1">
    <name type="scientific">Candidatus Kentrum sp. LPFa</name>
    <dbReference type="NCBI Taxonomy" id="2126335"/>
    <lineage>
        <taxon>Bacteria</taxon>
        <taxon>Pseudomonadati</taxon>
        <taxon>Pseudomonadota</taxon>
        <taxon>Gammaproteobacteria</taxon>
        <taxon>Candidatus Kentrum</taxon>
    </lineage>
</organism>
<reference evidence="1" key="1">
    <citation type="submission" date="2019-02" db="EMBL/GenBank/DDBJ databases">
        <authorList>
            <person name="Gruber-Vodicka R. H."/>
            <person name="Seah K. B. B."/>
        </authorList>
    </citation>
    <scope>NUCLEOTIDE SEQUENCE</scope>
    <source>
        <strain evidence="1">BECK_S313</strain>
    </source>
</reference>
<dbReference type="EMBL" id="CAADFK010000002">
    <property type="protein sequence ID" value="VFK07209.1"/>
    <property type="molecule type" value="Genomic_DNA"/>
</dbReference>
<protein>
    <submittedName>
        <fullName evidence="1">Uncharacterized protein</fullName>
    </submittedName>
</protein>
<proteinExistence type="predicted"/>
<gene>
    <name evidence="1" type="ORF">BECKLPF1236B_GA0070989_100227</name>
</gene>
<evidence type="ECO:0000313" key="1">
    <source>
        <dbReference type="EMBL" id="VFK07209.1"/>
    </source>
</evidence>
<name>A0A450VR00_9GAMM</name>
<sequence>MSRHFGDASGHLHDLSRRFVSPLPRKSSTKRSRNIKEILASEASPQTDKSMNWVSLRSDLETKPKFNDSVIPAWKPGSSAMDGTLIARKYLLLDSRFRGNDGRVTDENPWFRLGRVRYRKNKKIPKNRCLRKEHPVWILLLRANMFIGVSGALTDIPGAVGYGNVEAPMVEADICLSRGICLRFHPWAFCCYQIW</sequence>
<accession>A0A450VR00</accession>